<evidence type="ECO:0000313" key="1">
    <source>
        <dbReference type="EnsemblPlants" id="AVESA.00010b.r2.6CG1141680.1.CDS.1"/>
    </source>
</evidence>
<dbReference type="Proteomes" id="UP001732700">
    <property type="component" value="Chromosome 6C"/>
</dbReference>
<reference evidence="1" key="1">
    <citation type="submission" date="2021-05" db="EMBL/GenBank/DDBJ databases">
        <authorList>
            <person name="Scholz U."/>
            <person name="Mascher M."/>
            <person name="Fiebig A."/>
        </authorList>
    </citation>
    <scope>NUCLEOTIDE SEQUENCE [LARGE SCALE GENOMIC DNA]</scope>
</reference>
<protein>
    <submittedName>
        <fullName evidence="1">Uncharacterized protein</fullName>
    </submittedName>
</protein>
<evidence type="ECO:0000313" key="2">
    <source>
        <dbReference type="Proteomes" id="UP001732700"/>
    </source>
</evidence>
<keyword evidence="2" id="KW-1185">Reference proteome</keyword>
<dbReference type="EnsemblPlants" id="AVESA.00010b.r2.6CG1141680.1">
    <property type="protein sequence ID" value="AVESA.00010b.r2.6CG1141680.1.CDS.1"/>
    <property type="gene ID" value="AVESA.00010b.r2.6CG1141680"/>
</dbReference>
<sequence>MDFSGAVEWWDEWQLRLLVLGSLLVQYILFFSSMARRCALRPMLRLFIWLAYLGGDALAIYALATLFNRHRQGQGQGQQHDGSGLEVLWAPILLIHLGGQHVMIAYSIQDNELWMRHTITVMSQVMVALYIFCRSWSGEEKRLLQAAILLFVVGIIRYTQRPWGMMAATVSSIIPSFFLPTRPRKQGLFTLWCQKLLFGCSSDADPQSEIQLREEQDAEEKDTMTLEEFLHEARESSSQELASDEQQEERIEQYSGMELPNIFMLLVDISAPYCRRIKSLQLQMALDYRHADSLSRDMLRKSFLLLYTKMPAIITIGPGCCLHLSLPFLTLVSLILFSTNHTNHSFDVTDVKVTYILLSCTAVLDFIMVLTSPCIVLKGPEKVSQHNLLSHSARNNKPTVMMKLATLVCCRDYVNMHCYTRFVPKSSSSQVGELVHGYVRDGWKNYIRDAASYKRFNSRRGQWALRHQRHLRWSLEMPFDRSVLLWHIATDLCFHHQSTSPRGQACAAQSRVISNYMAYLLSLRPEMLMPGSRNTIFALACDDIESMLGLPDEALPPLDERGLAQGILARAQQSFLLEGASMIGPIVPNACKLANALMELRDEGHRWKVVQGVWVEMLCYSAGWCRGYTHAKYLSEVEELLSRVWALLAFMGMETFADRFQKLEPEETKEDYEDEKEGGDDGEGKAVESKIDIPA</sequence>
<name>A0ACD5ZEE1_AVESA</name>
<organism evidence="1 2">
    <name type="scientific">Avena sativa</name>
    <name type="common">Oat</name>
    <dbReference type="NCBI Taxonomy" id="4498"/>
    <lineage>
        <taxon>Eukaryota</taxon>
        <taxon>Viridiplantae</taxon>
        <taxon>Streptophyta</taxon>
        <taxon>Embryophyta</taxon>
        <taxon>Tracheophyta</taxon>
        <taxon>Spermatophyta</taxon>
        <taxon>Magnoliopsida</taxon>
        <taxon>Liliopsida</taxon>
        <taxon>Poales</taxon>
        <taxon>Poaceae</taxon>
        <taxon>BOP clade</taxon>
        <taxon>Pooideae</taxon>
        <taxon>Poodae</taxon>
        <taxon>Poeae</taxon>
        <taxon>Poeae Chloroplast Group 1 (Aveneae type)</taxon>
        <taxon>Aveninae</taxon>
        <taxon>Avena</taxon>
    </lineage>
</organism>
<accession>A0ACD5ZEE1</accession>
<reference evidence="1" key="2">
    <citation type="submission" date="2025-09" db="UniProtKB">
        <authorList>
            <consortium name="EnsemblPlants"/>
        </authorList>
    </citation>
    <scope>IDENTIFICATION</scope>
</reference>
<proteinExistence type="predicted"/>